<reference evidence="1 2" key="1">
    <citation type="journal article" date="2012" name="New Phytol.">
        <title>Insight into trade-off between wood decay and parasitism from the genome of a fungal forest pathogen.</title>
        <authorList>
            <person name="Olson A."/>
            <person name="Aerts A."/>
            <person name="Asiegbu F."/>
            <person name="Belbahri L."/>
            <person name="Bouzid O."/>
            <person name="Broberg A."/>
            <person name="Canback B."/>
            <person name="Coutinho P.M."/>
            <person name="Cullen D."/>
            <person name="Dalman K."/>
            <person name="Deflorio G."/>
            <person name="van Diepen L.T."/>
            <person name="Dunand C."/>
            <person name="Duplessis S."/>
            <person name="Durling M."/>
            <person name="Gonthier P."/>
            <person name="Grimwood J."/>
            <person name="Fossdal C.G."/>
            <person name="Hansson D."/>
            <person name="Henrissat B."/>
            <person name="Hietala A."/>
            <person name="Himmelstrand K."/>
            <person name="Hoffmeister D."/>
            <person name="Hogberg N."/>
            <person name="James T.Y."/>
            <person name="Karlsson M."/>
            <person name="Kohler A."/>
            <person name="Kues U."/>
            <person name="Lee Y.H."/>
            <person name="Lin Y.C."/>
            <person name="Lind M."/>
            <person name="Lindquist E."/>
            <person name="Lombard V."/>
            <person name="Lucas S."/>
            <person name="Lunden K."/>
            <person name="Morin E."/>
            <person name="Murat C."/>
            <person name="Park J."/>
            <person name="Raffaello T."/>
            <person name="Rouze P."/>
            <person name="Salamov A."/>
            <person name="Schmutz J."/>
            <person name="Solheim H."/>
            <person name="Stahlberg J."/>
            <person name="Velez H."/>
            <person name="de Vries R.P."/>
            <person name="Wiebenga A."/>
            <person name="Woodward S."/>
            <person name="Yakovlev I."/>
            <person name="Garbelotto M."/>
            <person name="Martin F."/>
            <person name="Grigoriev I.V."/>
            <person name="Stenlid J."/>
        </authorList>
    </citation>
    <scope>NUCLEOTIDE SEQUENCE [LARGE SCALE GENOMIC DNA]</scope>
    <source>
        <strain evidence="1 2">TC 32-1</strain>
    </source>
</reference>
<accession>W4K380</accession>
<dbReference type="HOGENOM" id="CLU_2483622_0_0_1"/>
<feature type="non-terminal residue" evidence="1">
    <location>
        <position position="87"/>
    </location>
</feature>
<name>W4K380_HETIT</name>
<protein>
    <submittedName>
        <fullName evidence="1">Uncharacterized protein</fullName>
    </submittedName>
</protein>
<evidence type="ECO:0000313" key="2">
    <source>
        <dbReference type="Proteomes" id="UP000030671"/>
    </source>
</evidence>
<sequence>MDPGSGTTGMQESCLFLIYTCSAFRMGWRFGHGAALEDFTIIIRSFGKELQRVRGHGPWRRIWKRMCICLFNRDIYINYPSQLDTAG</sequence>
<dbReference type="InParanoid" id="W4K380"/>
<proteinExistence type="predicted"/>
<organism evidence="1 2">
    <name type="scientific">Heterobasidion irregulare (strain TC 32-1)</name>
    <dbReference type="NCBI Taxonomy" id="747525"/>
    <lineage>
        <taxon>Eukaryota</taxon>
        <taxon>Fungi</taxon>
        <taxon>Dikarya</taxon>
        <taxon>Basidiomycota</taxon>
        <taxon>Agaricomycotina</taxon>
        <taxon>Agaricomycetes</taxon>
        <taxon>Russulales</taxon>
        <taxon>Bondarzewiaceae</taxon>
        <taxon>Heterobasidion</taxon>
        <taxon>Heterobasidion annosum species complex</taxon>
    </lineage>
</organism>
<keyword evidence="2" id="KW-1185">Reference proteome</keyword>
<dbReference type="EMBL" id="KI925459">
    <property type="protein sequence ID" value="ETW80273.1"/>
    <property type="molecule type" value="Genomic_DNA"/>
</dbReference>
<dbReference type="Proteomes" id="UP000030671">
    <property type="component" value="Unassembled WGS sequence"/>
</dbReference>
<dbReference type="AlphaFoldDB" id="W4K380"/>
<evidence type="ECO:0000313" key="1">
    <source>
        <dbReference type="EMBL" id="ETW80273.1"/>
    </source>
</evidence>
<dbReference type="GeneID" id="20668735"/>
<dbReference type="KEGG" id="hir:HETIRDRAFT_233995"/>
<dbReference type="RefSeq" id="XP_009547046.1">
    <property type="nucleotide sequence ID" value="XM_009548751.2"/>
</dbReference>
<gene>
    <name evidence="1" type="ORF">HETIRDRAFT_233995</name>
</gene>